<evidence type="ECO:0000256" key="1">
    <source>
        <dbReference type="SAM" id="MobiDB-lite"/>
    </source>
</evidence>
<name>A0AAD1WGG8_PELCU</name>
<reference evidence="2" key="1">
    <citation type="submission" date="2022-03" db="EMBL/GenBank/DDBJ databases">
        <authorList>
            <person name="Alioto T."/>
            <person name="Alioto T."/>
            <person name="Gomez Garrido J."/>
        </authorList>
    </citation>
    <scope>NUCLEOTIDE SEQUENCE</scope>
</reference>
<feature type="region of interest" description="Disordered" evidence="1">
    <location>
        <begin position="26"/>
        <end position="65"/>
    </location>
</feature>
<keyword evidence="3" id="KW-1185">Reference proteome</keyword>
<evidence type="ECO:0000313" key="3">
    <source>
        <dbReference type="Proteomes" id="UP001295444"/>
    </source>
</evidence>
<proteinExistence type="predicted"/>
<dbReference type="EMBL" id="OW240919">
    <property type="protein sequence ID" value="CAH2312036.1"/>
    <property type="molecule type" value="Genomic_DNA"/>
</dbReference>
<feature type="non-terminal residue" evidence="2">
    <location>
        <position position="65"/>
    </location>
</feature>
<evidence type="ECO:0000313" key="2">
    <source>
        <dbReference type="EMBL" id="CAH2312036.1"/>
    </source>
</evidence>
<dbReference type="AlphaFoldDB" id="A0AAD1WGG8"/>
<gene>
    <name evidence="2" type="ORF">PECUL_23A000760</name>
</gene>
<sequence>QTCFGGALYDPATKSMIKPKIAQDWADQAKPLASNSPTKRRSSQRPVGKHVAPPWLLRPGACRAG</sequence>
<feature type="non-terminal residue" evidence="2">
    <location>
        <position position="1"/>
    </location>
</feature>
<dbReference type="Proteomes" id="UP001295444">
    <property type="component" value="Chromosome 08"/>
</dbReference>
<organism evidence="2 3">
    <name type="scientific">Pelobates cultripes</name>
    <name type="common">Western spadefoot toad</name>
    <dbReference type="NCBI Taxonomy" id="61616"/>
    <lineage>
        <taxon>Eukaryota</taxon>
        <taxon>Metazoa</taxon>
        <taxon>Chordata</taxon>
        <taxon>Craniata</taxon>
        <taxon>Vertebrata</taxon>
        <taxon>Euteleostomi</taxon>
        <taxon>Amphibia</taxon>
        <taxon>Batrachia</taxon>
        <taxon>Anura</taxon>
        <taxon>Pelobatoidea</taxon>
        <taxon>Pelobatidae</taxon>
        <taxon>Pelobates</taxon>
    </lineage>
</organism>
<protein>
    <submittedName>
        <fullName evidence="2">Uncharacterized protein</fullName>
    </submittedName>
</protein>
<accession>A0AAD1WGG8</accession>